<dbReference type="CDD" id="cd02440">
    <property type="entry name" value="AdoMet_MTases"/>
    <property type="match status" value="1"/>
</dbReference>
<keyword evidence="2" id="KW-0169">Cobalamin biosynthesis</keyword>
<dbReference type="GO" id="GO:0008276">
    <property type="term" value="F:protein methyltransferase activity"/>
    <property type="evidence" value="ECO:0007669"/>
    <property type="project" value="InterPro"/>
</dbReference>
<comment type="caution">
    <text evidence="7">The sequence shown here is derived from an EMBL/GenBank/DDBJ whole genome shotgun (WGS) entry which is preliminary data.</text>
</comment>
<dbReference type="Pfam" id="PF00590">
    <property type="entry name" value="TP_methylase"/>
    <property type="match status" value="1"/>
</dbReference>
<dbReference type="EMBL" id="BLAE01000137">
    <property type="protein sequence ID" value="GES17060.1"/>
    <property type="molecule type" value="Genomic_DNA"/>
</dbReference>
<evidence type="ECO:0000256" key="4">
    <source>
        <dbReference type="ARBA" id="ARBA00022679"/>
    </source>
</evidence>
<dbReference type="Proteomes" id="UP000331127">
    <property type="component" value="Unassembled WGS sequence"/>
</dbReference>
<dbReference type="CDD" id="cd11644">
    <property type="entry name" value="Precorrin-6Y-MT"/>
    <property type="match status" value="1"/>
</dbReference>
<dbReference type="InterPro" id="IPR012818">
    <property type="entry name" value="CbiE"/>
</dbReference>
<dbReference type="OrthoDB" id="9787825at2"/>
<proteinExistence type="predicted"/>
<dbReference type="PIRSF" id="PIRSF036428">
    <property type="entry name" value="CobL"/>
    <property type="match status" value="1"/>
</dbReference>
<name>A0A5M3X7J4_9ACTN</name>
<dbReference type="SUPFAM" id="SSF53335">
    <property type="entry name" value="S-adenosyl-L-methionine-dependent methyltransferases"/>
    <property type="match status" value="1"/>
</dbReference>
<evidence type="ECO:0000256" key="1">
    <source>
        <dbReference type="ARBA" id="ARBA00004953"/>
    </source>
</evidence>
<dbReference type="Gene3D" id="3.40.1010.10">
    <property type="entry name" value="Cobalt-precorrin-4 Transmethylase, Domain 1"/>
    <property type="match status" value="1"/>
</dbReference>
<dbReference type="InterPro" id="IPR000878">
    <property type="entry name" value="4pyrrol_Mease"/>
</dbReference>
<dbReference type="InterPro" id="IPR050714">
    <property type="entry name" value="Cobalamin_biosynth_MTase"/>
</dbReference>
<evidence type="ECO:0000256" key="2">
    <source>
        <dbReference type="ARBA" id="ARBA00022573"/>
    </source>
</evidence>
<dbReference type="InterPro" id="IPR014777">
    <property type="entry name" value="4pyrrole_Mease_sub1"/>
</dbReference>
<dbReference type="InterPro" id="IPR014776">
    <property type="entry name" value="4pyrrole_Mease_sub2"/>
</dbReference>
<dbReference type="NCBIfam" id="TIGR02469">
    <property type="entry name" value="CbiT"/>
    <property type="match status" value="1"/>
</dbReference>
<keyword evidence="4 7" id="KW-0808">Transferase</keyword>
<evidence type="ECO:0000256" key="3">
    <source>
        <dbReference type="ARBA" id="ARBA00022603"/>
    </source>
</evidence>
<reference evidence="7 8" key="1">
    <citation type="submission" date="2019-10" db="EMBL/GenBank/DDBJ databases">
        <title>Whole genome shotgun sequence of Acrocarpospora macrocephala NBRC 16266.</title>
        <authorList>
            <person name="Ichikawa N."/>
            <person name="Kimura A."/>
            <person name="Kitahashi Y."/>
            <person name="Komaki H."/>
            <person name="Oguchi A."/>
        </authorList>
    </citation>
    <scope>NUCLEOTIDE SEQUENCE [LARGE SCALE GENOMIC DNA]</scope>
    <source>
        <strain evidence="7 8">NBRC 16266</strain>
    </source>
</reference>
<dbReference type="PANTHER" id="PTHR43182">
    <property type="entry name" value="COBALT-PRECORRIN-6B C(15)-METHYLTRANSFERASE (DECARBOXYLATING)"/>
    <property type="match status" value="1"/>
</dbReference>
<keyword evidence="3 7" id="KW-0489">Methyltransferase</keyword>
<keyword evidence="8" id="KW-1185">Reference proteome</keyword>
<dbReference type="SUPFAM" id="SSF53790">
    <property type="entry name" value="Tetrapyrrole methylase"/>
    <property type="match status" value="1"/>
</dbReference>
<dbReference type="RefSeq" id="WP_155362034.1">
    <property type="nucleotide sequence ID" value="NZ_BAAAHL010000015.1"/>
</dbReference>
<organism evidence="7 8">
    <name type="scientific">Acrocarpospora macrocephala</name>
    <dbReference type="NCBI Taxonomy" id="150177"/>
    <lineage>
        <taxon>Bacteria</taxon>
        <taxon>Bacillati</taxon>
        <taxon>Actinomycetota</taxon>
        <taxon>Actinomycetes</taxon>
        <taxon>Streptosporangiales</taxon>
        <taxon>Streptosporangiaceae</taxon>
        <taxon>Acrocarpospora</taxon>
    </lineage>
</organism>
<feature type="domain" description="Tetrapyrrole methylase" evidence="6">
    <location>
        <begin position="5"/>
        <end position="185"/>
    </location>
</feature>
<comment type="pathway">
    <text evidence="1">Cofactor biosynthesis; adenosylcobalamin biosynthesis.</text>
</comment>
<accession>A0A5M3X7J4</accession>
<evidence type="ECO:0000259" key="6">
    <source>
        <dbReference type="Pfam" id="PF00590"/>
    </source>
</evidence>
<keyword evidence="5" id="KW-0949">S-adenosyl-L-methionine</keyword>
<dbReference type="InterPro" id="IPR035996">
    <property type="entry name" value="4pyrrol_Methylase_sf"/>
</dbReference>
<dbReference type="InterPro" id="IPR014008">
    <property type="entry name" value="Cbl_synth_MTase_CbiT"/>
</dbReference>
<dbReference type="GO" id="GO:0009236">
    <property type="term" value="P:cobalamin biosynthetic process"/>
    <property type="evidence" value="ECO:0007669"/>
    <property type="project" value="UniProtKB-UniPathway"/>
</dbReference>
<sequence length="404" mass="42664">MTAPVVVVGIGADGWDGLSPAARREIETAEVLMGSARQLALVSTSAEQITWPSPLLPALPGLLAGYRDRRICVLASGDPMFHGIGSTLVRILGPENVRILPSPSSVSLACARMGWPVERTHVISAVGRPLATLNAALRPGERLLILGADPARVATILINAGYGESPFSVLELLGAPDEQLRHTTANGWAIWGDTPDPLNIVAVECFPDPGTPTPPRVPGLPDETFDHDGQLTKREVRAVTLGLLGTDGILWDIGAGAGSIAIEWLRAHPAATAIAIERDPARATRITRNAETLGTPTLRVLTGTAPDVLAALTTPPTTIFIGGGLTTPGLLDHCWSSLHPGGRLVANAVTLESEAVLSTWYGHLGGDLFRLSINRAAPIGDFTTWRPQLPVTIWSVTKPSEEPR</sequence>
<dbReference type="UniPathway" id="UPA00148"/>
<dbReference type="NCBIfam" id="TIGR02467">
    <property type="entry name" value="CbiE"/>
    <property type="match status" value="1"/>
</dbReference>
<evidence type="ECO:0000256" key="5">
    <source>
        <dbReference type="ARBA" id="ARBA00022691"/>
    </source>
</evidence>
<protein>
    <submittedName>
        <fullName evidence="7">Precorrin-6Y C5,15-methyltransferase (Decarboxylating)</fullName>
    </submittedName>
</protein>
<evidence type="ECO:0000313" key="8">
    <source>
        <dbReference type="Proteomes" id="UP000331127"/>
    </source>
</evidence>
<gene>
    <name evidence="7" type="ORF">Amac_106580</name>
</gene>
<dbReference type="Gene3D" id="3.30.950.10">
    <property type="entry name" value="Methyltransferase, Cobalt-precorrin-4 Transmethylase, Domain 2"/>
    <property type="match status" value="1"/>
</dbReference>
<dbReference type="GO" id="GO:0032259">
    <property type="term" value="P:methylation"/>
    <property type="evidence" value="ECO:0007669"/>
    <property type="project" value="UniProtKB-KW"/>
</dbReference>
<dbReference type="PANTHER" id="PTHR43182:SF1">
    <property type="entry name" value="COBALT-PRECORRIN-7 C(5)-METHYLTRANSFERASE"/>
    <property type="match status" value="1"/>
</dbReference>
<evidence type="ECO:0000313" key="7">
    <source>
        <dbReference type="EMBL" id="GES17060.1"/>
    </source>
</evidence>
<dbReference type="Gene3D" id="3.40.50.150">
    <property type="entry name" value="Vaccinia Virus protein VP39"/>
    <property type="match status" value="1"/>
</dbReference>
<dbReference type="AlphaFoldDB" id="A0A5M3X7J4"/>
<dbReference type="InterPro" id="IPR029063">
    <property type="entry name" value="SAM-dependent_MTases_sf"/>
</dbReference>
<dbReference type="InterPro" id="IPR006365">
    <property type="entry name" value="Cbl_synth_CobL"/>
</dbReference>